<dbReference type="EMBL" id="AP014962">
    <property type="protein sequence ID" value="BAS96922.1"/>
    <property type="molecule type" value="Genomic_DNA"/>
</dbReference>
<evidence type="ECO:0000313" key="2">
    <source>
        <dbReference type="EMBL" id="BAS96922.1"/>
    </source>
</evidence>
<feature type="region of interest" description="Disordered" evidence="1">
    <location>
        <begin position="1"/>
        <end position="28"/>
    </location>
</feature>
<dbReference type="PaxDb" id="39947-A0A0P0WUR4"/>
<reference evidence="3" key="1">
    <citation type="journal article" date="2005" name="Nature">
        <title>The map-based sequence of the rice genome.</title>
        <authorList>
            <consortium name="International rice genome sequencing project (IRGSP)"/>
            <person name="Matsumoto T."/>
            <person name="Wu J."/>
            <person name="Kanamori H."/>
            <person name="Katayose Y."/>
            <person name="Fujisawa M."/>
            <person name="Namiki N."/>
            <person name="Mizuno H."/>
            <person name="Yamamoto K."/>
            <person name="Antonio B.A."/>
            <person name="Baba T."/>
            <person name="Sakata K."/>
            <person name="Nagamura Y."/>
            <person name="Aoki H."/>
            <person name="Arikawa K."/>
            <person name="Arita K."/>
            <person name="Bito T."/>
            <person name="Chiden Y."/>
            <person name="Fujitsuka N."/>
            <person name="Fukunaka R."/>
            <person name="Hamada M."/>
            <person name="Harada C."/>
            <person name="Hayashi A."/>
            <person name="Hijishita S."/>
            <person name="Honda M."/>
            <person name="Hosokawa S."/>
            <person name="Ichikawa Y."/>
            <person name="Idonuma A."/>
            <person name="Iijima M."/>
            <person name="Ikeda M."/>
            <person name="Ikeno M."/>
            <person name="Ito K."/>
            <person name="Ito S."/>
            <person name="Ito T."/>
            <person name="Ito Y."/>
            <person name="Ito Y."/>
            <person name="Iwabuchi A."/>
            <person name="Kamiya K."/>
            <person name="Karasawa W."/>
            <person name="Kurita K."/>
            <person name="Katagiri S."/>
            <person name="Kikuta A."/>
            <person name="Kobayashi H."/>
            <person name="Kobayashi N."/>
            <person name="Machita K."/>
            <person name="Maehara T."/>
            <person name="Masukawa M."/>
            <person name="Mizubayashi T."/>
            <person name="Mukai Y."/>
            <person name="Nagasaki H."/>
            <person name="Nagata Y."/>
            <person name="Naito S."/>
            <person name="Nakashima M."/>
            <person name="Nakama Y."/>
            <person name="Nakamichi Y."/>
            <person name="Nakamura M."/>
            <person name="Meguro A."/>
            <person name="Negishi M."/>
            <person name="Ohta I."/>
            <person name="Ohta T."/>
            <person name="Okamoto M."/>
            <person name="Ono N."/>
            <person name="Saji S."/>
            <person name="Sakaguchi M."/>
            <person name="Sakai K."/>
            <person name="Shibata M."/>
            <person name="Shimokawa T."/>
            <person name="Song J."/>
            <person name="Takazaki Y."/>
            <person name="Terasawa K."/>
            <person name="Tsugane M."/>
            <person name="Tsuji K."/>
            <person name="Ueda S."/>
            <person name="Waki K."/>
            <person name="Yamagata H."/>
            <person name="Yamamoto M."/>
            <person name="Yamamoto S."/>
            <person name="Yamane H."/>
            <person name="Yoshiki S."/>
            <person name="Yoshihara R."/>
            <person name="Yukawa K."/>
            <person name="Zhong H."/>
            <person name="Yano M."/>
            <person name="Yuan Q."/>
            <person name="Ouyang S."/>
            <person name="Liu J."/>
            <person name="Jones K.M."/>
            <person name="Gansberger K."/>
            <person name="Moffat K."/>
            <person name="Hill J."/>
            <person name="Bera J."/>
            <person name="Fadrosh D."/>
            <person name="Jin S."/>
            <person name="Johri S."/>
            <person name="Kim M."/>
            <person name="Overton L."/>
            <person name="Reardon M."/>
            <person name="Tsitrin T."/>
            <person name="Vuong H."/>
            <person name="Weaver B."/>
            <person name="Ciecko A."/>
            <person name="Tallon L."/>
            <person name="Jackson J."/>
            <person name="Pai G."/>
            <person name="Aken S.V."/>
            <person name="Utterback T."/>
            <person name="Reidmuller S."/>
            <person name="Feldblyum T."/>
            <person name="Hsiao J."/>
            <person name="Zismann V."/>
            <person name="Iobst S."/>
            <person name="de Vazeille A.R."/>
            <person name="Buell C.R."/>
            <person name="Ying K."/>
            <person name="Li Y."/>
            <person name="Lu T."/>
            <person name="Huang Y."/>
            <person name="Zhao Q."/>
            <person name="Feng Q."/>
            <person name="Zhang L."/>
            <person name="Zhu J."/>
            <person name="Weng Q."/>
            <person name="Mu J."/>
            <person name="Lu Y."/>
            <person name="Fan D."/>
            <person name="Liu Y."/>
            <person name="Guan J."/>
            <person name="Zhang Y."/>
            <person name="Yu S."/>
            <person name="Liu X."/>
            <person name="Zhang Y."/>
            <person name="Hong G."/>
            <person name="Han B."/>
            <person name="Choisne N."/>
            <person name="Demange N."/>
            <person name="Orjeda G."/>
            <person name="Samain S."/>
            <person name="Cattolico L."/>
            <person name="Pelletier E."/>
            <person name="Couloux A."/>
            <person name="Segurens B."/>
            <person name="Wincker P."/>
            <person name="D'Hont A."/>
            <person name="Scarpelli C."/>
            <person name="Weissenbach J."/>
            <person name="Salanoubat M."/>
            <person name="Quetier F."/>
            <person name="Yu Y."/>
            <person name="Kim H.R."/>
            <person name="Rambo T."/>
            <person name="Currie J."/>
            <person name="Collura K."/>
            <person name="Luo M."/>
            <person name="Yang T."/>
            <person name="Ammiraju J.S.S."/>
            <person name="Engler F."/>
            <person name="Soderlund C."/>
            <person name="Wing R.A."/>
            <person name="Palmer L.E."/>
            <person name="de la Bastide M."/>
            <person name="Spiegel L."/>
            <person name="Nascimento L."/>
            <person name="Zutavern T."/>
            <person name="O'Shaughnessy A."/>
            <person name="Dike S."/>
            <person name="Dedhia N."/>
            <person name="Preston R."/>
            <person name="Balija V."/>
            <person name="McCombie W.R."/>
            <person name="Chow T."/>
            <person name="Chen H."/>
            <person name="Chung M."/>
            <person name="Chen C."/>
            <person name="Shaw J."/>
            <person name="Wu H."/>
            <person name="Hsiao K."/>
            <person name="Chao Y."/>
            <person name="Chu M."/>
            <person name="Cheng C."/>
            <person name="Hour A."/>
            <person name="Lee P."/>
            <person name="Lin S."/>
            <person name="Lin Y."/>
            <person name="Liou J."/>
            <person name="Liu S."/>
            <person name="Hsing Y."/>
            <person name="Raghuvanshi S."/>
            <person name="Mohanty A."/>
            <person name="Bharti A.K."/>
            <person name="Gaur A."/>
            <person name="Gupta V."/>
            <person name="Kumar D."/>
            <person name="Ravi V."/>
            <person name="Vij S."/>
            <person name="Kapur A."/>
            <person name="Khurana P."/>
            <person name="Khurana P."/>
            <person name="Khurana J.P."/>
            <person name="Tyagi A.K."/>
            <person name="Gaikwad K."/>
            <person name="Singh A."/>
            <person name="Dalal V."/>
            <person name="Srivastava S."/>
            <person name="Dixit A."/>
            <person name="Pal A.K."/>
            <person name="Ghazi I.A."/>
            <person name="Yadav M."/>
            <person name="Pandit A."/>
            <person name="Bhargava A."/>
            <person name="Sureshbabu K."/>
            <person name="Batra K."/>
            <person name="Sharma T.R."/>
            <person name="Mohapatra T."/>
            <person name="Singh N.K."/>
            <person name="Messing J."/>
            <person name="Nelson A.B."/>
            <person name="Fuks G."/>
            <person name="Kavchok S."/>
            <person name="Keizer G."/>
            <person name="Linton E."/>
            <person name="Llaca V."/>
            <person name="Song R."/>
            <person name="Tanyolac B."/>
            <person name="Young S."/>
            <person name="Ho-Il K."/>
            <person name="Hahn J.H."/>
            <person name="Sangsakoo G."/>
            <person name="Vanavichit A."/>
            <person name="de Mattos Luiz.A.T."/>
            <person name="Zimmer P.D."/>
            <person name="Malone G."/>
            <person name="Dellagostin O."/>
            <person name="de Oliveira A.C."/>
            <person name="Bevan M."/>
            <person name="Bancroft I."/>
            <person name="Minx P."/>
            <person name="Cordum H."/>
            <person name="Wilson R."/>
            <person name="Cheng Z."/>
            <person name="Jin W."/>
            <person name="Jiang J."/>
            <person name="Leong S.A."/>
            <person name="Iwama H."/>
            <person name="Gojobori T."/>
            <person name="Itoh T."/>
            <person name="Niimura Y."/>
            <person name="Fujii Y."/>
            <person name="Habara T."/>
            <person name="Sakai H."/>
            <person name="Sato Y."/>
            <person name="Wilson G."/>
            <person name="Kumar K."/>
            <person name="McCouch S."/>
            <person name="Juretic N."/>
            <person name="Hoen D."/>
            <person name="Wright S."/>
            <person name="Bruskiewich R."/>
            <person name="Bureau T."/>
            <person name="Miyao A."/>
            <person name="Hirochika H."/>
            <person name="Nishikawa T."/>
            <person name="Kadowaki K."/>
            <person name="Sugiura M."/>
            <person name="Burr B."/>
            <person name="Sasaki T."/>
        </authorList>
    </citation>
    <scope>NUCLEOTIDE SEQUENCE [LARGE SCALE GENOMIC DNA]</scope>
    <source>
        <strain evidence="3">cv. Nipponbare</strain>
    </source>
</reference>
<keyword evidence="3" id="KW-1185">Reference proteome</keyword>
<evidence type="ECO:0000313" key="3">
    <source>
        <dbReference type="Proteomes" id="UP000059680"/>
    </source>
</evidence>
<accession>A0A0P0WUR4</accession>
<dbReference type="Proteomes" id="UP000059680">
    <property type="component" value="Chromosome 6"/>
</dbReference>
<dbReference type="Gramene" id="Os06t0232233-01">
    <property type="protein sequence ID" value="Os06t0232233-01"/>
    <property type="gene ID" value="Os06g0232233"/>
</dbReference>
<reference evidence="2 3" key="2">
    <citation type="journal article" date="2013" name="Plant Cell Physiol.">
        <title>Rice Annotation Project Database (RAP-DB): an integrative and interactive database for rice genomics.</title>
        <authorList>
            <person name="Sakai H."/>
            <person name="Lee S.S."/>
            <person name="Tanaka T."/>
            <person name="Numa H."/>
            <person name="Kim J."/>
            <person name="Kawahara Y."/>
            <person name="Wakimoto H."/>
            <person name="Yang C.C."/>
            <person name="Iwamoto M."/>
            <person name="Abe T."/>
            <person name="Yamada Y."/>
            <person name="Muto A."/>
            <person name="Inokuchi H."/>
            <person name="Ikemura T."/>
            <person name="Matsumoto T."/>
            <person name="Sasaki T."/>
            <person name="Itoh T."/>
        </authorList>
    </citation>
    <scope>NUCLEOTIDE SEQUENCE [LARGE SCALE GENOMIC DNA]</scope>
    <source>
        <strain evidence="3">cv. Nipponbare</strain>
    </source>
</reference>
<feature type="region of interest" description="Disordered" evidence="1">
    <location>
        <begin position="86"/>
        <end position="124"/>
    </location>
</feature>
<organism evidence="2 3">
    <name type="scientific">Oryza sativa subsp. japonica</name>
    <name type="common">Rice</name>
    <dbReference type="NCBI Taxonomy" id="39947"/>
    <lineage>
        <taxon>Eukaryota</taxon>
        <taxon>Viridiplantae</taxon>
        <taxon>Streptophyta</taxon>
        <taxon>Embryophyta</taxon>
        <taxon>Tracheophyta</taxon>
        <taxon>Spermatophyta</taxon>
        <taxon>Magnoliopsida</taxon>
        <taxon>Liliopsida</taxon>
        <taxon>Poales</taxon>
        <taxon>Poaceae</taxon>
        <taxon>BOP clade</taxon>
        <taxon>Oryzoideae</taxon>
        <taxon>Oryzeae</taxon>
        <taxon>Oryzinae</taxon>
        <taxon>Oryza</taxon>
        <taxon>Oryza sativa</taxon>
    </lineage>
</organism>
<feature type="region of interest" description="Disordered" evidence="1">
    <location>
        <begin position="140"/>
        <end position="169"/>
    </location>
</feature>
<dbReference type="eggNOG" id="ENOG502SX6F">
    <property type="taxonomic scope" value="Eukaryota"/>
</dbReference>
<dbReference type="InParanoid" id="A0A0P0WUR4"/>
<protein>
    <submittedName>
        <fullName evidence="2">Os06g0232233 protein</fullName>
    </submittedName>
</protein>
<sequence>MKADDPPRRAIPTATLAGAPPGAFLKADASANDTPLTVGTKSMSNSPKHTTCGELLVPGVPSLFETALVQTADDVRSGARNAALRGRAAAAGREQRKMRPALKQGRREVVGSRPAVKGGGGGGAAWRAIPELRMRRWRSREYGRRGAAEPIEEAEAARWGGGGGGEAGS</sequence>
<dbReference type="AlphaFoldDB" id="A0A0P0WUR4"/>
<reference evidence="2 3" key="3">
    <citation type="journal article" date="2013" name="Rice">
        <title>Improvement of the Oryza sativa Nipponbare reference genome using next generation sequence and optical map data.</title>
        <authorList>
            <person name="Kawahara Y."/>
            <person name="de la Bastide M."/>
            <person name="Hamilton J.P."/>
            <person name="Kanamori H."/>
            <person name="McCombie W.R."/>
            <person name="Ouyang S."/>
            <person name="Schwartz D.C."/>
            <person name="Tanaka T."/>
            <person name="Wu J."/>
            <person name="Zhou S."/>
            <person name="Childs K.L."/>
            <person name="Davidson R.M."/>
            <person name="Lin H."/>
            <person name="Quesada-Ocampo L."/>
            <person name="Vaillancourt B."/>
            <person name="Sakai H."/>
            <person name="Lee S.S."/>
            <person name="Kim J."/>
            <person name="Numa H."/>
            <person name="Itoh T."/>
            <person name="Buell C.R."/>
            <person name="Matsumoto T."/>
        </authorList>
    </citation>
    <scope>NUCLEOTIDE SEQUENCE [LARGE SCALE GENOMIC DNA]</scope>
    <source>
        <strain evidence="3">cv. Nipponbare</strain>
    </source>
</reference>
<evidence type="ECO:0000256" key="1">
    <source>
        <dbReference type="SAM" id="MobiDB-lite"/>
    </source>
</evidence>
<proteinExistence type="predicted"/>
<feature type="compositionally biased region" description="Gly residues" evidence="1">
    <location>
        <begin position="159"/>
        <end position="169"/>
    </location>
</feature>
<name>A0A0P0WUR4_ORYSJ</name>
<feature type="compositionally biased region" description="Low complexity" evidence="1">
    <location>
        <begin position="10"/>
        <end position="23"/>
    </location>
</feature>
<gene>
    <name evidence="2" type="ordered locus">Os06g0232233</name>
    <name evidence="2" type="ORF">OSNPB_060232233</name>
</gene>